<dbReference type="AlphaFoldDB" id="G4T425"/>
<sequence length="44" mass="4962">MPTAEQHKTTYSPVQADISQIESELSEAKQEMTGYLKELGYART</sequence>
<protein>
    <submittedName>
        <fullName evidence="1">Uncharacterized protein</fullName>
    </submittedName>
</protein>
<dbReference type="Proteomes" id="UP000008315">
    <property type="component" value="Chromosome"/>
</dbReference>
<dbReference type="HOGENOM" id="CLU_3218474_0_0_6"/>
<accession>G4T425</accession>
<proteinExistence type="predicted"/>
<dbReference type="KEGG" id="mah:MEALZ_2074"/>
<name>G4T425_META2</name>
<dbReference type="EMBL" id="FO082060">
    <property type="protein sequence ID" value="CCE23760.1"/>
    <property type="molecule type" value="Genomic_DNA"/>
</dbReference>
<organism evidence="1 2">
    <name type="scientific">Methylotuvimicrobium alcaliphilum (strain DSM 19304 / NCIMB 14124 / VKM B-2133 / 20Z)</name>
    <name type="common">Methylomicrobium alcaliphilum</name>
    <dbReference type="NCBI Taxonomy" id="1091494"/>
    <lineage>
        <taxon>Bacteria</taxon>
        <taxon>Pseudomonadati</taxon>
        <taxon>Pseudomonadota</taxon>
        <taxon>Gammaproteobacteria</taxon>
        <taxon>Methylococcales</taxon>
        <taxon>Methylococcaceae</taxon>
        <taxon>Methylotuvimicrobium</taxon>
    </lineage>
</organism>
<gene>
    <name evidence="1" type="ordered locus">MEALZ_2074</name>
</gene>
<dbReference type="PATRIC" id="fig|271065.3.peg.2132"/>
<evidence type="ECO:0000313" key="1">
    <source>
        <dbReference type="EMBL" id="CCE23760.1"/>
    </source>
</evidence>
<reference evidence="2" key="1">
    <citation type="journal article" date="2012" name="J. Bacteriol.">
        <title>Genome sequence of the haloalkaliphilic methanotrophic bacterium Methylomicrobium alcaliphilum 20Z.</title>
        <authorList>
            <person name="Vuilleumier S."/>
            <person name="Khmelenina V.N."/>
            <person name="Bringel F."/>
            <person name="Reshetnikov A.S."/>
            <person name="Lajus A."/>
            <person name="Mangenot S."/>
            <person name="Rouy Z."/>
            <person name="Op den Camp H.J."/>
            <person name="Jetten M.S."/>
            <person name="Dispirito A.A."/>
            <person name="Dunfield P."/>
            <person name="Klotz M.G."/>
            <person name="Semrau J.D."/>
            <person name="Stein L.Y."/>
            <person name="Barbe V."/>
            <person name="Medigue C."/>
            <person name="Trotsenko Y.A."/>
            <person name="Kalyuzhnaya M.G."/>
        </authorList>
    </citation>
    <scope>NUCLEOTIDE SEQUENCE [LARGE SCALE GENOMIC DNA]</scope>
    <source>
        <strain evidence="2">DSM 19304 / NCIMB 14124 / VKM B-2133 / 20Z</strain>
    </source>
</reference>
<keyword evidence="2" id="KW-1185">Reference proteome</keyword>
<evidence type="ECO:0000313" key="2">
    <source>
        <dbReference type="Proteomes" id="UP000008315"/>
    </source>
</evidence>
<dbReference type="RefSeq" id="WP_014148550.1">
    <property type="nucleotide sequence ID" value="NC_016112.1"/>
</dbReference>